<dbReference type="InterPro" id="IPR000182">
    <property type="entry name" value="GNAT_dom"/>
</dbReference>
<protein>
    <recommendedName>
        <fullName evidence="1">N-acetyltransferase domain-containing protein</fullName>
    </recommendedName>
</protein>
<dbReference type="GO" id="GO:0005634">
    <property type="term" value="C:nucleus"/>
    <property type="evidence" value="ECO:0007669"/>
    <property type="project" value="TreeGrafter"/>
</dbReference>
<dbReference type="PROSITE" id="PS51186">
    <property type="entry name" value="GNAT"/>
    <property type="match status" value="1"/>
</dbReference>
<dbReference type="AlphaFoldDB" id="A0A9W4XI91"/>
<dbReference type="OrthoDB" id="10264707at2759"/>
<reference evidence="2" key="1">
    <citation type="submission" date="2023-01" db="EMBL/GenBank/DDBJ databases">
        <authorList>
            <person name="Van Ghelder C."/>
            <person name="Rancurel C."/>
        </authorList>
    </citation>
    <scope>NUCLEOTIDE SEQUENCE</scope>
    <source>
        <strain evidence="2">CNCM I-4278</strain>
    </source>
</reference>
<dbReference type="Gene3D" id="3.40.630.30">
    <property type="match status" value="1"/>
</dbReference>
<feature type="domain" description="N-acetyltransferase" evidence="1">
    <location>
        <begin position="109"/>
        <end position="245"/>
    </location>
</feature>
<dbReference type="PANTHER" id="PTHR43138:SF1">
    <property type="entry name" value="N-ACETYLTRANSFERASE ACA1"/>
    <property type="match status" value="1"/>
</dbReference>
<dbReference type="InterPro" id="IPR052742">
    <property type="entry name" value="Mito_N-acetyltransferase"/>
</dbReference>
<organism evidence="2 3">
    <name type="scientific">Periconia digitata</name>
    <dbReference type="NCBI Taxonomy" id="1303443"/>
    <lineage>
        <taxon>Eukaryota</taxon>
        <taxon>Fungi</taxon>
        <taxon>Dikarya</taxon>
        <taxon>Ascomycota</taxon>
        <taxon>Pezizomycotina</taxon>
        <taxon>Dothideomycetes</taxon>
        <taxon>Pleosporomycetidae</taxon>
        <taxon>Pleosporales</taxon>
        <taxon>Massarineae</taxon>
        <taxon>Periconiaceae</taxon>
        <taxon>Periconia</taxon>
    </lineage>
</organism>
<comment type="caution">
    <text evidence="2">The sequence shown here is derived from an EMBL/GenBank/DDBJ whole genome shotgun (WGS) entry which is preliminary data.</text>
</comment>
<dbReference type="InterPro" id="IPR016181">
    <property type="entry name" value="Acyl_CoA_acyltransferase"/>
</dbReference>
<proteinExistence type="predicted"/>
<dbReference type="GO" id="GO:0016747">
    <property type="term" value="F:acyltransferase activity, transferring groups other than amino-acyl groups"/>
    <property type="evidence" value="ECO:0007669"/>
    <property type="project" value="InterPro"/>
</dbReference>
<name>A0A9W4XI91_9PLEO</name>
<dbReference type="PANTHER" id="PTHR43138">
    <property type="entry name" value="ACETYLTRANSFERASE, GNAT FAMILY"/>
    <property type="match status" value="1"/>
</dbReference>
<accession>A0A9W4XI91</accession>
<evidence type="ECO:0000313" key="3">
    <source>
        <dbReference type="Proteomes" id="UP001152607"/>
    </source>
</evidence>
<sequence>MSAYGKVRSVNKPRGILPPRLYPVLGPNVSDSKAAILTVAVDFAAGDAIDERLSQILRNDFNEELEAGQTYPQEEILDEAGYAAYFQSHDVILGFHLSKEQSMELYSPSIIPEDNIPPETGISLPRNTFTNITFSHIKVPDDHDFVVELEPTAYAFAYYIKPNYPGRSSHLCNAGFIVPPSLRGQGLGQIAARSFCFYGPASGYRGSVFNLVYVNNEASVKLWERLGFWNVGRIPEAGRLRKADGSGEEFVDAWVVYGDFRIVGVRDFM</sequence>
<dbReference type="SUPFAM" id="SSF55729">
    <property type="entry name" value="Acyl-CoA N-acyltransferases (Nat)"/>
    <property type="match status" value="1"/>
</dbReference>
<dbReference type="Pfam" id="PF00583">
    <property type="entry name" value="Acetyltransf_1"/>
    <property type="match status" value="1"/>
</dbReference>
<evidence type="ECO:0000313" key="2">
    <source>
        <dbReference type="EMBL" id="CAI6332628.1"/>
    </source>
</evidence>
<dbReference type="EMBL" id="CAOQHR010000003">
    <property type="protein sequence ID" value="CAI6332628.1"/>
    <property type="molecule type" value="Genomic_DNA"/>
</dbReference>
<dbReference type="Proteomes" id="UP001152607">
    <property type="component" value="Unassembled WGS sequence"/>
</dbReference>
<evidence type="ECO:0000259" key="1">
    <source>
        <dbReference type="PROSITE" id="PS51186"/>
    </source>
</evidence>
<keyword evidence="3" id="KW-1185">Reference proteome</keyword>
<gene>
    <name evidence="2" type="ORF">PDIGIT_LOCUS5655</name>
</gene>